<dbReference type="SUPFAM" id="SSF53056">
    <property type="entry name" value="beta-carbonic anhydrase, cab"/>
    <property type="match status" value="1"/>
</dbReference>
<comment type="caution">
    <text evidence="1">The sequence shown here is derived from an EMBL/GenBank/DDBJ whole genome shotgun (WGS) entry which is preliminary data.</text>
</comment>
<dbReference type="Pfam" id="PF20393">
    <property type="entry name" value="Pro_CA_2"/>
    <property type="match status" value="1"/>
</dbReference>
<sequence>MDKGKFATAINCMDGRVQIPVIKYLKETYRVDYIDMITQPGPNKILAEGKAQNSLELIKKCVEISVLHHGSELIVVCGHYDCAGNPADKNEQTKQTKLAIEKIKSWNFK</sequence>
<evidence type="ECO:0008006" key="3">
    <source>
        <dbReference type="Google" id="ProtNLM"/>
    </source>
</evidence>
<accession>A0A2M7II35</accession>
<dbReference type="Proteomes" id="UP000229561">
    <property type="component" value="Unassembled WGS sequence"/>
</dbReference>
<feature type="non-terminal residue" evidence="1">
    <location>
        <position position="109"/>
    </location>
</feature>
<name>A0A2M7II35_9BACT</name>
<dbReference type="GO" id="GO:0004089">
    <property type="term" value="F:carbonate dehydratase activity"/>
    <property type="evidence" value="ECO:0007669"/>
    <property type="project" value="InterPro"/>
</dbReference>
<dbReference type="InterPro" id="IPR046871">
    <property type="entry name" value="Pro_CA_2"/>
</dbReference>
<dbReference type="GO" id="GO:0008270">
    <property type="term" value="F:zinc ion binding"/>
    <property type="evidence" value="ECO:0007669"/>
    <property type="project" value="InterPro"/>
</dbReference>
<organism evidence="1 2">
    <name type="scientific">Candidatus Portnoybacteria bacterium CG_4_8_14_3_um_filter_40_10</name>
    <dbReference type="NCBI Taxonomy" id="1974801"/>
    <lineage>
        <taxon>Bacteria</taxon>
        <taxon>Candidatus Portnoyibacteriota</taxon>
    </lineage>
</organism>
<gene>
    <name evidence="1" type="ORF">CO001_02755</name>
</gene>
<evidence type="ECO:0000313" key="2">
    <source>
        <dbReference type="Proteomes" id="UP000229561"/>
    </source>
</evidence>
<proteinExistence type="predicted"/>
<protein>
    <recommendedName>
        <fullName evidence="3">Carbonic anhydrase</fullName>
    </recommendedName>
</protein>
<reference evidence="2" key="1">
    <citation type="submission" date="2017-09" db="EMBL/GenBank/DDBJ databases">
        <title>Depth-based differentiation of microbial function through sediment-hosted aquifers and enrichment of novel symbionts in the deep terrestrial subsurface.</title>
        <authorList>
            <person name="Probst A.J."/>
            <person name="Ladd B."/>
            <person name="Jarett J.K."/>
            <person name="Geller-Mcgrath D.E."/>
            <person name="Sieber C.M.K."/>
            <person name="Emerson J.B."/>
            <person name="Anantharaman K."/>
            <person name="Thomas B.C."/>
            <person name="Malmstrom R."/>
            <person name="Stieglmeier M."/>
            <person name="Klingl A."/>
            <person name="Woyke T."/>
            <person name="Ryan C.M."/>
            <person name="Banfield J.F."/>
        </authorList>
    </citation>
    <scope>NUCLEOTIDE SEQUENCE [LARGE SCALE GENOMIC DNA]</scope>
</reference>
<dbReference type="InterPro" id="IPR036874">
    <property type="entry name" value="Carbonic_anhydrase_sf"/>
</dbReference>
<evidence type="ECO:0000313" key="1">
    <source>
        <dbReference type="EMBL" id="PIW76174.1"/>
    </source>
</evidence>
<dbReference type="AlphaFoldDB" id="A0A2M7II35"/>
<dbReference type="EMBL" id="PFGY01000073">
    <property type="protein sequence ID" value="PIW76174.1"/>
    <property type="molecule type" value="Genomic_DNA"/>
</dbReference>
<dbReference type="Gene3D" id="3.40.1050.10">
    <property type="entry name" value="Carbonic anhydrase"/>
    <property type="match status" value="1"/>
</dbReference>